<reference evidence="2" key="1">
    <citation type="submission" date="2019-09" db="EMBL/GenBank/DDBJ databases">
        <title>Distinct polysaccharide growth profiles of human intestinal Prevotella copri isolates.</title>
        <authorList>
            <person name="Fehlner-Peach H."/>
            <person name="Magnabosco C."/>
            <person name="Raghavan V."/>
            <person name="Scher J.U."/>
            <person name="Tett A."/>
            <person name="Cox L.M."/>
            <person name="Gottsegen C."/>
            <person name="Watters A."/>
            <person name="Wiltshire- Gordon J.D."/>
            <person name="Segata N."/>
            <person name="Bonneau R."/>
            <person name="Littman D.R."/>
        </authorList>
    </citation>
    <scope>NUCLEOTIDE SEQUENCE [LARGE SCALE GENOMIC DNA]</scope>
    <source>
        <strain evidence="2">iP54</strain>
    </source>
</reference>
<protein>
    <submittedName>
        <fullName evidence="1">FprA family A-type flavoprotein</fullName>
    </submittedName>
</protein>
<evidence type="ECO:0000313" key="2">
    <source>
        <dbReference type="Proteomes" id="UP000420635"/>
    </source>
</evidence>
<dbReference type="EMBL" id="VZBQ01000030">
    <property type="protein sequence ID" value="MQN88854.1"/>
    <property type="molecule type" value="Genomic_DNA"/>
</dbReference>
<dbReference type="Gene3D" id="3.40.50.360">
    <property type="match status" value="1"/>
</dbReference>
<dbReference type="InterPro" id="IPR029039">
    <property type="entry name" value="Flavoprotein-like_sf"/>
</dbReference>
<organism evidence="1 2">
    <name type="scientific">Segatella copri</name>
    <dbReference type="NCBI Taxonomy" id="165179"/>
    <lineage>
        <taxon>Bacteria</taxon>
        <taxon>Pseudomonadati</taxon>
        <taxon>Bacteroidota</taxon>
        <taxon>Bacteroidia</taxon>
        <taxon>Bacteroidales</taxon>
        <taxon>Prevotellaceae</taxon>
        <taxon>Segatella</taxon>
    </lineage>
</organism>
<evidence type="ECO:0000313" key="1">
    <source>
        <dbReference type="EMBL" id="MQN88854.1"/>
    </source>
</evidence>
<comment type="caution">
    <text evidence="1">The sequence shown here is derived from an EMBL/GenBank/DDBJ whole genome shotgun (WGS) entry which is preliminary data.</text>
</comment>
<gene>
    <name evidence="1" type="ORF">F7D59_03000</name>
</gene>
<proteinExistence type="predicted"/>
<name>A0AA90V5B8_9BACT</name>
<sequence length="52" mass="5753">SKAVAKIQEWNETKLHYEPVGEPVDMKQAITPEVKAQCEALGKAMAEKLLAE</sequence>
<accession>A0AA90V5B8</accession>
<dbReference type="Proteomes" id="UP000420635">
    <property type="component" value="Unassembled WGS sequence"/>
</dbReference>
<feature type="non-terminal residue" evidence="1">
    <location>
        <position position="1"/>
    </location>
</feature>
<dbReference type="AlphaFoldDB" id="A0AA90V5B8"/>